<accession>A0AA39IU47</accession>
<protein>
    <submittedName>
        <fullName evidence="1">Uncharacterized protein</fullName>
    </submittedName>
</protein>
<keyword evidence="2" id="KW-1185">Reference proteome</keyword>
<organism evidence="1 2">
    <name type="scientific">Armillaria borealis</name>
    <dbReference type="NCBI Taxonomy" id="47425"/>
    <lineage>
        <taxon>Eukaryota</taxon>
        <taxon>Fungi</taxon>
        <taxon>Dikarya</taxon>
        <taxon>Basidiomycota</taxon>
        <taxon>Agaricomycotina</taxon>
        <taxon>Agaricomycetes</taxon>
        <taxon>Agaricomycetidae</taxon>
        <taxon>Agaricales</taxon>
        <taxon>Marasmiineae</taxon>
        <taxon>Physalacriaceae</taxon>
        <taxon>Armillaria</taxon>
    </lineage>
</organism>
<reference evidence="1" key="1">
    <citation type="submission" date="2023-06" db="EMBL/GenBank/DDBJ databases">
        <authorList>
            <consortium name="Lawrence Berkeley National Laboratory"/>
            <person name="Ahrendt S."/>
            <person name="Sahu N."/>
            <person name="Indic B."/>
            <person name="Wong-Bajracharya J."/>
            <person name="Merenyi Z."/>
            <person name="Ke H.-M."/>
            <person name="Monk M."/>
            <person name="Kocsube S."/>
            <person name="Drula E."/>
            <person name="Lipzen A."/>
            <person name="Balint B."/>
            <person name="Henrissat B."/>
            <person name="Andreopoulos B."/>
            <person name="Martin F.M."/>
            <person name="Harder C.B."/>
            <person name="Rigling D."/>
            <person name="Ford K.L."/>
            <person name="Foster G.D."/>
            <person name="Pangilinan J."/>
            <person name="Papanicolaou A."/>
            <person name="Barry K."/>
            <person name="LaButti K."/>
            <person name="Viragh M."/>
            <person name="Koriabine M."/>
            <person name="Yan M."/>
            <person name="Riley R."/>
            <person name="Champramary S."/>
            <person name="Plett K.L."/>
            <person name="Tsai I.J."/>
            <person name="Slot J."/>
            <person name="Sipos G."/>
            <person name="Plett J."/>
            <person name="Nagy L.G."/>
            <person name="Grigoriev I.V."/>
        </authorList>
    </citation>
    <scope>NUCLEOTIDE SEQUENCE</scope>
    <source>
        <strain evidence="1">FPL87.14</strain>
    </source>
</reference>
<gene>
    <name evidence="1" type="ORF">EV421DRAFT_2041773</name>
</gene>
<evidence type="ECO:0000313" key="2">
    <source>
        <dbReference type="Proteomes" id="UP001175226"/>
    </source>
</evidence>
<name>A0AA39IU47_9AGAR</name>
<proteinExistence type="predicted"/>
<dbReference type="Proteomes" id="UP001175226">
    <property type="component" value="Unassembled WGS sequence"/>
</dbReference>
<evidence type="ECO:0000313" key="1">
    <source>
        <dbReference type="EMBL" id="KAK0430536.1"/>
    </source>
</evidence>
<sequence length="327" mass="38057">MQTASNLLCLFRSSPSRASLVKALRCTPESLLSWDADTVLASLTSLQELHIFQEDDDLDDPYRDLRTSQLLILSALPIKRLRLSGLRFRRFYHLHDLLCKLPSVDDLVFEFCISQNPKNMDIDVEDANWSTELGLLEKLTVAFGRDNWIFTDYLMRYQRQALKGLKDVCFSGAYSTNDYQRISDLLRFCQDSVRNLAIRYVQCSITWIDPSVLPIGRIETLKFDIDYCYETDRNPVQWWVSTFEEVREPGLLRSLYINVSGRCSKEKEYFWDEVDVSLSRDVFVHLETVKLFVEVSGMREILRRRLARLQSQGVLEVVEGLEAFGLF</sequence>
<comment type="caution">
    <text evidence="1">The sequence shown here is derived from an EMBL/GenBank/DDBJ whole genome shotgun (WGS) entry which is preliminary data.</text>
</comment>
<dbReference type="AlphaFoldDB" id="A0AA39IU47"/>
<dbReference type="EMBL" id="JAUEPT010000145">
    <property type="protein sequence ID" value="KAK0430536.1"/>
    <property type="molecule type" value="Genomic_DNA"/>
</dbReference>